<dbReference type="Pfam" id="PF02157">
    <property type="entry name" value="Man-6-P_recep"/>
    <property type="match status" value="1"/>
</dbReference>
<keyword evidence="2" id="KW-0472">Membrane</keyword>
<proteinExistence type="predicted"/>
<reference evidence="4 5" key="1">
    <citation type="journal article" date="2016" name="Nat. Commun.">
        <title>Extremotolerant tardigrade genome and improved radiotolerance of human cultured cells by tardigrade-unique protein.</title>
        <authorList>
            <person name="Hashimoto T."/>
            <person name="Horikawa D.D."/>
            <person name="Saito Y."/>
            <person name="Kuwahara H."/>
            <person name="Kozuka-Hata H."/>
            <person name="Shin-I T."/>
            <person name="Minakuchi Y."/>
            <person name="Ohishi K."/>
            <person name="Motoyama A."/>
            <person name="Aizu T."/>
            <person name="Enomoto A."/>
            <person name="Kondo K."/>
            <person name="Tanaka S."/>
            <person name="Hara Y."/>
            <person name="Koshikawa S."/>
            <person name="Sagara H."/>
            <person name="Miura T."/>
            <person name="Yokobori S."/>
            <person name="Miyagawa K."/>
            <person name="Suzuki Y."/>
            <person name="Kubo T."/>
            <person name="Oyama M."/>
            <person name="Kohara Y."/>
            <person name="Fujiyama A."/>
            <person name="Arakawa K."/>
            <person name="Katayama T."/>
            <person name="Toyoda A."/>
            <person name="Kunieda T."/>
        </authorList>
    </citation>
    <scope>NUCLEOTIDE SEQUENCE [LARGE SCALE GENOMIC DNA]</scope>
    <source>
        <strain evidence="4 5">YOKOZUNA-1</strain>
    </source>
</reference>
<keyword evidence="1" id="KW-0325">Glycoprotein</keyword>
<dbReference type="EMBL" id="BDGG01000008">
    <property type="protein sequence ID" value="GAV02746.1"/>
    <property type="molecule type" value="Genomic_DNA"/>
</dbReference>
<accession>A0A1D1VPI8</accession>
<comment type="caution">
    <text evidence="4">The sequence shown here is derived from an EMBL/GenBank/DDBJ whole genome shotgun (WGS) entry which is preliminary data.</text>
</comment>
<feature type="chain" id="PRO_5008898694" evidence="3">
    <location>
        <begin position="27"/>
        <end position="121"/>
    </location>
</feature>
<dbReference type="PANTHER" id="PTHR15071:SF0">
    <property type="entry name" value="MANNOSE 6-PHOSPHATE RECEPTOR-LIKE PROTEIN 1"/>
    <property type="match status" value="1"/>
</dbReference>
<dbReference type="PANTHER" id="PTHR15071">
    <property type="entry name" value="MANNOSE-6-PHOSPHATE RECEPTOR FAMILY MEMBER"/>
    <property type="match status" value="1"/>
</dbReference>
<gene>
    <name evidence="4" type="primary">RvY_13273-1</name>
    <name evidence="4" type="synonym">RvY_13273.1</name>
    <name evidence="4" type="ORF">RvY_13273</name>
</gene>
<feature type="transmembrane region" description="Helical" evidence="2">
    <location>
        <begin position="50"/>
        <end position="70"/>
    </location>
</feature>
<dbReference type="GO" id="GO:0005802">
    <property type="term" value="C:trans-Golgi network"/>
    <property type="evidence" value="ECO:0007669"/>
    <property type="project" value="TreeGrafter"/>
</dbReference>
<evidence type="ECO:0000313" key="4">
    <source>
        <dbReference type="EMBL" id="GAV02746.1"/>
    </source>
</evidence>
<feature type="signal peptide" evidence="3">
    <location>
        <begin position="1"/>
        <end position="26"/>
    </location>
</feature>
<dbReference type="AlphaFoldDB" id="A0A1D1VPI8"/>
<keyword evidence="3" id="KW-0732">Signal</keyword>
<dbReference type="OrthoDB" id="29460at2759"/>
<evidence type="ECO:0000256" key="3">
    <source>
        <dbReference type="SAM" id="SignalP"/>
    </source>
</evidence>
<evidence type="ECO:0000256" key="1">
    <source>
        <dbReference type="ARBA" id="ARBA00023180"/>
    </source>
</evidence>
<dbReference type="InterPro" id="IPR028927">
    <property type="entry name" value="Man-6-P_rcpt"/>
</dbReference>
<dbReference type="Proteomes" id="UP000186922">
    <property type="component" value="Unassembled WGS sequence"/>
</dbReference>
<keyword evidence="2" id="KW-0812">Transmembrane</keyword>
<protein>
    <submittedName>
        <fullName evidence="4">Uncharacterized protein</fullName>
    </submittedName>
</protein>
<dbReference type="GO" id="GO:0000139">
    <property type="term" value="C:Golgi membrane"/>
    <property type="evidence" value="ECO:0007669"/>
    <property type="project" value="UniProtKB-SubCell"/>
</dbReference>
<organism evidence="4 5">
    <name type="scientific">Ramazzottius varieornatus</name>
    <name type="common">Water bear</name>
    <name type="synonym">Tardigrade</name>
    <dbReference type="NCBI Taxonomy" id="947166"/>
    <lineage>
        <taxon>Eukaryota</taxon>
        <taxon>Metazoa</taxon>
        <taxon>Ecdysozoa</taxon>
        <taxon>Tardigrada</taxon>
        <taxon>Eutardigrada</taxon>
        <taxon>Parachela</taxon>
        <taxon>Hypsibioidea</taxon>
        <taxon>Ramazzottiidae</taxon>
        <taxon>Ramazzottius</taxon>
    </lineage>
</organism>
<sequence>MFVRRGLSSTFLCAVVLIGLWMEAQAQSPILPTATPVAPVPVRPHKDLQSLSPGSIILLVTFSGLLVYFLGGMLIRRFIGGVRGNEVIPHYDFWTDLPLLIKDGAMFLFSGCRPEVVYERI</sequence>
<name>A0A1D1VPI8_RAMVA</name>
<keyword evidence="5" id="KW-1185">Reference proteome</keyword>
<evidence type="ECO:0000256" key="2">
    <source>
        <dbReference type="SAM" id="Phobius"/>
    </source>
</evidence>
<keyword evidence="2" id="KW-1133">Transmembrane helix</keyword>
<evidence type="ECO:0000313" key="5">
    <source>
        <dbReference type="Proteomes" id="UP000186922"/>
    </source>
</evidence>